<evidence type="ECO:0000313" key="5">
    <source>
        <dbReference type="Proteomes" id="UP000237347"/>
    </source>
</evidence>
<dbReference type="PANTHER" id="PTHR10795">
    <property type="entry name" value="PROPROTEIN CONVERTASE SUBTILISIN/KEXIN"/>
    <property type="match status" value="1"/>
</dbReference>
<sequence length="83" mass="9310">MSFVLTRLGTKPAPQVAIFSSKGPNPISPRVLKPDIIAPGVDVLAAYVPLKHIKVETMIWLQIINSCRAHQWQHHMLLALELY</sequence>
<dbReference type="GO" id="GO:0004252">
    <property type="term" value="F:serine-type endopeptidase activity"/>
    <property type="evidence" value="ECO:0007669"/>
    <property type="project" value="InterPro"/>
</dbReference>
<comment type="subcellular location">
    <subcellularLocation>
        <location evidence="1">Secreted</location>
    </subcellularLocation>
</comment>
<dbReference type="EMBL" id="PKMF04000131">
    <property type="protein sequence ID" value="KAK7848156.1"/>
    <property type="molecule type" value="Genomic_DNA"/>
</dbReference>
<evidence type="ECO:0000313" key="4">
    <source>
        <dbReference type="EMBL" id="KAK7848156.1"/>
    </source>
</evidence>
<accession>A0AAW0LBQ3</accession>
<keyword evidence="5" id="KW-1185">Reference proteome</keyword>
<organism evidence="4 5">
    <name type="scientific">Quercus suber</name>
    <name type="common">Cork oak</name>
    <dbReference type="NCBI Taxonomy" id="58331"/>
    <lineage>
        <taxon>Eukaryota</taxon>
        <taxon>Viridiplantae</taxon>
        <taxon>Streptophyta</taxon>
        <taxon>Embryophyta</taxon>
        <taxon>Tracheophyta</taxon>
        <taxon>Spermatophyta</taxon>
        <taxon>Magnoliopsida</taxon>
        <taxon>eudicotyledons</taxon>
        <taxon>Gunneridae</taxon>
        <taxon>Pentapetalae</taxon>
        <taxon>rosids</taxon>
        <taxon>fabids</taxon>
        <taxon>Fagales</taxon>
        <taxon>Fagaceae</taxon>
        <taxon>Quercus</taxon>
    </lineage>
</organism>
<dbReference type="AlphaFoldDB" id="A0AAW0LBQ3"/>
<dbReference type="Gene3D" id="3.40.50.200">
    <property type="entry name" value="Peptidase S8/S53 domain"/>
    <property type="match status" value="1"/>
</dbReference>
<gene>
    <name evidence="4" type="primary">SBT1.5_3</name>
    <name evidence="4" type="ORF">CFP56_005509</name>
</gene>
<dbReference type="SUPFAM" id="SSF52743">
    <property type="entry name" value="Subtilisin-like"/>
    <property type="match status" value="1"/>
</dbReference>
<proteinExistence type="inferred from homology"/>
<keyword evidence="3" id="KW-0732">Signal</keyword>
<reference evidence="4 5" key="1">
    <citation type="journal article" date="2018" name="Sci. Data">
        <title>The draft genome sequence of cork oak.</title>
        <authorList>
            <person name="Ramos A.M."/>
            <person name="Usie A."/>
            <person name="Barbosa P."/>
            <person name="Barros P.M."/>
            <person name="Capote T."/>
            <person name="Chaves I."/>
            <person name="Simoes F."/>
            <person name="Abreu I."/>
            <person name="Carrasquinho I."/>
            <person name="Faro C."/>
            <person name="Guimaraes J.B."/>
            <person name="Mendonca D."/>
            <person name="Nobrega F."/>
            <person name="Rodrigues L."/>
            <person name="Saibo N.J.M."/>
            <person name="Varela M.C."/>
            <person name="Egas C."/>
            <person name="Matos J."/>
            <person name="Miguel C.M."/>
            <person name="Oliveira M.M."/>
            <person name="Ricardo C.P."/>
            <person name="Goncalves S."/>
        </authorList>
    </citation>
    <scope>NUCLEOTIDE SEQUENCE [LARGE SCALE GENOMIC DNA]</scope>
    <source>
        <strain evidence="5">cv. HL8</strain>
    </source>
</reference>
<comment type="caution">
    <text evidence="4">The sequence shown here is derived from an EMBL/GenBank/DDBJ whole genome shotgun (WGS) entry which is preliminary data.</text>
</comment>
<evidence type="ECO:0000256" key="2">
    <source>
        <dbReference type="ARBA" id="ARBA00011073"/>
    </source>
</evidence>
<protein>
    <submittedName>
        <fullName evidence="4">Subtilisin-like protease sbt1.5</fullName>
    </submittedName>
</protein>
<evidence type="ECO:0000256" key="3">
    <source>
        <dbReference type="ARBA" id="ARBA00022729"/>
    </source>
</evidence>
<dbReference type="GO" id="GO:0006508">
    <property type="term" value="P:proteolysis"/>
    <property type="evidence" value="ECO:0007669"/>
    <property type="project" value="UniProtKB-KW"/>
</dbReference>
<name>A0AAW0LBQ3_QUESU</name>
<dbReference type="InterPro" id="IPR045051">
    <property type="entry name" value="SBT"/>
</dbReference>
<evidence type="ECO:0000256" key="1">
    <source>
        <dbReference type="ARBA" id="ARBA00004613"/>
    </source>
</evidence>
<dbReference type="Proteomes" id="UP000237347">
    <property type="component" value="Unassembled WGS sequence"/>
</dbReference>
<dbReference type="GO" id="GO:0005576">
    <property type="term" value="C:extracellular region"/>
    <property type="evidence" value="ECO:0007669"/>
    <property type="project" value="UniProtKB-SubCell"/>
</dbReference>
<comment type="similarity">
    <text evidence="2">Belongs to the peptidase S8 family.</text>
</comment>
<dbReference type="InterPro" id="IPR036852">
    <property type="entry name" value="Peptidase_S8/S53_dom_sf"/>
</dbReference>